<dbReference type="OrthoDB" id="9775333at2"/>
<dbReference type="Pfam" id="PF05936">
    <property type="entry name" value="T6SS_VasE"/>
    <property type="match status" value="1"/>
</dbReference>
<organism evidence="1 2">
    <name type="scientific">Candidatus Thiodiazotropha endolucinida</name>
    <dbReference type="NCBI Taxonomy" id="1655433"/>
    <lineage>
        <taxon>Bacteria</taxon>
        <taxon>Pseudomonadati</taxon>
        <taxon>Pseudomonadota</taxon>
        <taxon>Gammaproteobacteria</taxon>
        <taxon>Chromatiales</taxon>
        <taxon>Sedimenticolaceae</taxon>
        <taxon>Candidatus Thiodiazotropha</taxon>
    </lineage>
</organism>
<accession>A0A7Z1AEM6</accession>
<name>A0A7Z1AEM6_9GAMM</name>
<dbReference type="InterPro" id="IPR010263">
    <property type="entry name" value="T6SS_TssK"/>
</dbReference>
<evidence type="ECO:0008006" key="3">
    <source>
        <dbReference type="Google" id="ProtNLM"/>
    </source>
</evidence>
<keyword evidence="2" id="KW-1185">Reference proteome</keyword>
<proteinExistence type="predicted"/>
<protein>
    <recommendedName>
        <fullName evidence="3">Type VI secretion system-associated protein</fullName>
    </recommendedName>
</protein>
<dbReference type="PANTHER" id="PTHR35566">
    <property type="entry name" value="BLR3599 PROTEIN"/>
    <property type="match status" value="1"/>
</dbReference>
<comment type="caution">
    <text evidence="1">The sequence shown here is derived from an EMBL/GenBank/DDBJ whole genome shotgun (WGS) entry which is preliminary data.</text>
</comment>
<dbReference type="PANTHER" id="PTHR35566:SF1">
    <property type="entry name" value="TYPE VI SECRETION SYSTEM BASEPLATE COMPONENT TSSK1"/>
    <property type="match status" value="1"/>
</dbReference>
<evidence type="ECO:0000313" key="1">
    <source>
        <dbReference type="EMBL" id="ODJ87160.1"/>
    </source>
</evidence>
<evidence type="ECO:0000313" key="2">
    <source>
        <dbReference type="Proteomes" id="UP000094769"/>
    </source>
</evidence>
<gene>
    <name evidence="1" type="ORF">CODIS_26770</name>
</gene>
<dbReference type="RefSeq" id="WP_069125768.1">
    <property type="nucleotide sequence ID" value="NZ_MARB01000014.1"/>
</dbReference>
<reference evidence="1 2" key="1">
    <citation type="submission" date="2016-06" db="EMBL/GenBank/DDBJ databases">
        <title>Genome sequence of endosymbiont of Candidatus Endolucinida thiodiazotropha.</title>
        <authorList>
            <person name="Poehlein A."/>
            <person name="Koenig S."/>
            <person name="Heiden S.E."/>
            <person name="Thuermer A."/>
            <person name="Voget S."/>
            <person name="Daniel R."/>
            <person name="Markert S."/>
            <person name="Gros O."/>
            <person name="Schweder T."/>
        </authorList>
    </citation>
    <scope>NUCLEOTIDE SEQUENCE [LARGE SCALE GENOMIC DNA]</scope>
    <source>
        <strain evidence="1 2">COS</strain>
    </source>
</reference>
<sequence length="448" mass="50077">MSWMSRIVWSEGMFLRPHHFQQQERFLEHMVQARCADLTPFSWGFTQLKIDRQALALALALGRLAVESCHGVLPDGTTFDIPGNDNPPPPLDIPAEHKGEIIYLALPLARQGTANIRFADQEEGLERYVVDELETKDGIAGSTATSTLQVAQPTLRLMIGSSELEEFAHLAVAKIVERRSDDMLVLDEDFIPPCLDCEVSPRLDGYVKEIEGLLHHRADAIASRLVDGGKGIAEVADFLMLQVVNRFEPLYTHYSETAPLHPLSFYETSLQLAGELATFTSSNKRPPDFATYQHQSLQETFTPLMRELRRSLSMVLEQKAVAIPLEERKYGIRVAVISDRSLLSDAIFVLAVNANLTADVLQRRFPSQTKIGPVEKIRDLVNLQLPGIGLRILSVAPRQIPYNAGFSYFELDKNNEYWNLLETSGGCDIHIGGEFPGLELELWAIKGS</sequence>
<dbReference type="NCBIfam" id="TIGR03353">
    <property type="entry name" value="VI_chp_4"/>
    <property type="match status" value="1"/>
</dbReference>
<dbReference type="EMBL" id="MARB01000014">
    <property type="protein sequence ID" value="ODJ87160.1"/>
    <property type="molecule type" value="Genomic_DNA"/>
</dbReference>
<dbReference type="AlphaFoldDB" id="A0A7Z1AEM6"/>
<dbReference type="Proteomes" id="UP000094769">
    <property type="component" value="Unassembled WGS sequence"/>
</dbReference>